<dbReference type="UniPathway" id="UPA00299"/>
<dbReference type="Pfam" id="PF02358">
    <property type="entry name" value="Trehalose_PPase"/>
    <property type="match status" value="1"/>
</dbReference>
<dbReference type="GO" id="GO:0046872">
    <property type="term" value="F:metal ion binding"/>
    <property type="evidence" value="ECO:0007669"/>
    <property type="project" value="UniProtKB-KW"/>
</dbReference>
<protein>
    <recommendedName>
        <fullName evidence="2">Trehalose 6-phosphate phosphatase</fullName>
        <ecNumber evidence="2">3.1.3.12</ecNumber>
    </recommendedName>
</protein>
<accession>A0A8J3CSG4</accession>
<sequence>MATTLNKDFAFPSNAALFLDFDGTLVGFQDNPYSVHLANSEISCLLNLNDKLDGALAIISGRDIVDLSKRVPIALWRIGNHGLYSAAPDTPPPNDLPKFSSDIRRKIDTVMSQVPEIWIEDKGPVLAIHHRKKPALGLAISQAISPLLAPLKTHIIQVGNCVVEIKPASANKGIGLRKQMTRDPFLGRIPIMIGDDTTDEEGFIAAKKLGGFGIKIGHGPTQAKYNLLNIQDLYSFLRLPT</sequence>
<organism evidence="3 4">
    <name type="scientific">Algimonas arctica</name>
    <dbReference type="NCBI Taxonomy" id="1479486"/>
    <lineage>
        <taxon>Bacteria</taxon>
        <taxon>Pseudomonadati</taxon>
        <taxon>Pseudomonadota</taxon>
        <taxon>Alphaproteobacteria</taxon>
        <taxon>Maricaulales</taxon>
        <taxon>Robiginitomaculaceae</taxon>
        <taxon>Algimonas</taxon>
    </lineage>
</organism>
<dbReference type="GO" id="GO:0005992">
    <property type="term" value="P:trehalose biosynthetic process"/>
    <property type="evidence" value="ECO:0007669"/>
    <property type="project" value="UniProtKB-UniPathway"/>
</dbReference>
<comment type="function">
    <text evidence="2">Removes the phosphate from trehalose 6-phosphate to produce free trehalose.</text>
</comment>
<dbReference type="EC" id="3.1.3.12" evidence="2"/>
<proteinExistence type="inferred from homology"/>
<evidence type="ECO:0000313" key="4">
    <source>
        <dbReference type="Proteomes" id="UP000634004"/>
    </source>
</evidence>
<evidence type="ECO:0000256" key="1">
    <source>
        <dbReference type="ARBA" id="ARBA00022801"/>
    </source>
</evidence>
<dbReference type="GO" id="GO:0004805">
    <property type="term" value="F:trehalose-phosphatase activity"/>
    <property type="evidence" value="ECO:0007669"/>
    <property type="project" value="UniProtKB-EC"/>
</dbReference>
<dbReference type="EMBL" id="BMZH01000035">
    <property type="protein sequence ID" value="GHB06037.1"/>
    <property type="molecule type" value="Genomic_DNA"/>
</dbReference>
<dbReference type="AlphaFoldDB" id="A0A8J3CSG4"/>
<dbReference type="RefSeq" id="WP_189499738.1">
    <property type="nucleotide sequence ID" value="NZ_BMZH01000035.1"/>
</dbReference>
<dbReference type="InterPro" id="IPR036412">
    <property type="entry name" value="HAD-like_sf"/>
</dbReference>
<dbReference type="Proteomes" id="UP000634004">
    <property type="component" value="Unassembled WGS sequence"/>
</dbReference>
<evidence type="ECO:0000313" key="3">
    <source>
        <dbReference type="EMBL" id="GHB06037.1"/>
    </source>
</evidence>
<reference evidence="3" key="1">
    <citation type="journal article" date="2014" name="Int. J. Syst. Evol. Microbiol.">
        <title>Complete genome sequence of Corynebacterium casei LMG S-19264T (=DSM 44701T), isolated from a smear-ripened cheese.</title>
        <authorList>
            <consortium name="US DOE Joint Genome Institute (JGI-PGF)"/>
            <person name="Walter F."/>
            <person name="Albersmeier A."/>
            <person name="Kalinowski J."/>
            <person name="Ruckert C."/>
        </authorList>
    </citation>
    <scope>NUCLEOTIDE SEQUENCE</scope>
    <source>
        <strain evidence="3">KCTC 32513</strain>
    </source>
</reference>
<keyword evidence="4" id="KW-1185">Reference proteome</keyword>
<name>A0A8J3CSG4_9PROT</name>
<dbReference type="InterPro" id="IPR044651">
    <property type="entry name" value="OTSB-like"/>
</dbReference>
<dbReference type="SUPFAM" id="SSF56784">
    <property type="entry name" value="HAD-like"/>
    <property type="match status" value="1"/>
</dbReference>
<keyword evidence="2" id="KW-0479">Metal-binding</keyword>
<comment type="caution">
    <text evidence="3">The sequence shown here is derived from an EMBL/GenBank/DDBJ whole genome shotgun (WGS) entry which is preliminary data.</text>
</comment>
<comment type="cofactor">
    <cofactor evidence="2">
        <name>Mg(2+)</name>
        <dbReference type="ChEBI" id="CHEBI:18420"/>
    </cofactor>
</comment>
<dbReference type="PANTHER" id="PTHR43768">
    <property type="entry name" value="TREHALOSE 6-PHOSPHATE PHOSPHATASE"/>
    <property type="match status" value="1"/>
</dbReference>
<dbReference type="Gene3D" id="3.30.70.1020">
    <property type="entry name" value="Trehalose-6-phosphate phosphatase related protein, domain 2"/>
    <property type="match status" value="1"/>
</dbReference>
<comment type="similarity">
    <text evidence="2">Belongs to the trehalose phosphatase family.</text>
</comment>
<keyword evidence="1 2" id="KW-0378">Hydrolase</keyword>
<dbReference type="NCBIfam" id="TIGR00685">
    <property type="entry name" value="T6PP"/>
    <property type="match status" value="1"/>
</dbReference>
<reference evidence="3" key="2">
    <citation type="submission" date="2020-09" db="EMBL/GenBank/DDBJ databases">
        <authorList>
            <person name="Sun Q."/>
            <person name="Kim S."/>
        </authorList>
    </citation>
    <scope>NUCLEOTIDE SEQUENCE</scope>
    <source>
        <strain evidence="3">KCTC 32513</strain>
    </source>
</reference>
<gene>
    <name evidence="3" type="ORF">GCM10009069_30340</name>
</gene>
<evidence type="ECO:0000256" key="2">
    <source>
        <dbReference type="RuleBase" id="RU361117"/>
    </source>
</evidence>
<dbReference type="Gene3D" id="3.40.50.1000">
    <property type="entry name" value="HAD superfamily/HAD-like"/>
    <property type="match status" value="1"/>
</dbReference>
<comment type="catalytic activity">
    <reaction evidence="2">
        <text>alpha,alpha-trehalose 6-phosphate + H2O = alpha,alpha-trehalose + phosphate</text>
        <dbReference type="Rhea" id="RHEA:23420"/>
        <dbReference type="ChEBI" id="CHEBI:15377"/>
        <dbReference type="ChEBI" id="CHEBI:16551"/>
        <dbReference type="ChEBI" id="CHEBI:43474"/>
        <dbReference type="ChEBI" id="CHEBI:58429"/>
        <dbReference type="EC" id="3.1.3.12"/>
    </reaction>
</comment>
<dbReference type="InterPro" id="IPR003337">
    <property type="entry name" value="Trehalose_PPase"/>
</dbReference>
<dbReference type="InterPro" id="IPR023214">
    <property type="entry name" value="HAD_sf"/>
</dbReference>
<keyword evidence="2" id="KW-0460">Magnesium</keyword>
<comment type="pathway">
    <text evidence="2">Glycan biosynthesis; trehalose biosynthesis.</text>
</comment>
<dbReference type="PANTHER" id="PTHR43768:SF3">
    <property type="entry name" value="TREHALOSE 6-PHOSPHATE PHOSPHATASE"/>
    <property type="match status" value="1"/>
</dbReference>